<dbReference type="EMBL" id="QGKX02001347">
    <property type="protein sequence ID" value="KAF3526904.1"/>
    <property type="molecule type" value="Genomic_DNA"/>
</dbReference>
<comment type="caution">
    <text evidence="2">The sequence shown here is derived from an EMBL/GenBank/DDBJ whole genome shotgun (WGS) entry which is preliminary data.</text>
</comment>
<dbReference type="Proteomes" id="UP000712600">
    <property type="component" value="Unassembled WGS sequence"/>
</dbReference>
<name>A0A8S9PZG6_BRACR</name>
<evidence type="ECO:0000313" key="2">
    <source>
        <dbReference type="EMBL" id="KAF3526904.1"/>
    </source>
</evidence>
<feature type="compositionally biased region" description="Polar residues" evidence="1">
    <location>
        <begin position="1"/>
        <end position="27"/>
    </location>
</feature>
<organism evidence="2 3">
    <name type="scientific">Brassica cretica</name>
    <name type="common">Mustard</name>
    <dbReference type="NCBI Taxonomy" id="69181"/>
    <lineage>
        <taxon>Eukaryota</taxon>
        <taxon>Viridiplantae</taxon>
        <taxon>Streptophyta</taxon>
        <taxon>Embryophyta</taxon>
        <taxon>Tracheophyta</taxon>
        <taxon>Spermatophyta</taxon>
        <taxon>Magnoliopsida</taxon>
        <taxon>eudicotyledons</taxon>
        <taxon>Gunneridae</taxon>
        <taxon>Pentapetalae</taxon>
        <taxon>rosids</taxon>
        <taxon>malvids</taxon>
        <taxon>Brassicales</taxon>
        <taxon>Brassicaceae</taxon>
        <taxon>Brassiceae</taxon>
        <taxon>Brassica</taxon>
    </lineage>
</organism>
<evidence type="ECO:0000256" key="1">
    <source>
        <dbReference type="SAM" id="MobiDB-lite"/>
    </source>
</evidence>
<feature type="non-terminal residue" evidence="2">
    <location>
        <position position="1"/>
    </location>
</feature>
<gene>
    <name evidence="2" type="ORF">F2Q69_00049360</name>
</gene>
<feature type="region of interest" description="Disordered" evidence="1">
    <location>
        <begin position="1"/>
        <end position="28"/>
    </location>
</feature>
<protein>
    <submittedName>
        <fullName evidence="2">Uncharacterized protein</fullName>
    </submittedName>
</protein>
<accession>A0A8S9PZG6</accession>
<dbReference type="AlphaFoldDB" id="A0A8S9PZG6"/>
<reference evidence="2" key="1">
    <citation type="submission" date="2019-12" db="EMBL/GenBank/DDBJ databases">
        <title>Genome sequencing and annotation of Brassica cretica.</title>
        <authorList>
            <person name="Studholme D.J."/>
            <person name="Sarris P."/>
        </authorList>
    </citation>
    <scope>NUCLEOTIDE SEQUENCE</scope>
    <source>
        <strain evidence="2">PFS-109/04</strain>
        <tissue evidence="2">Leaf</tissue>
    </source>
</reference>
<sequence length="142" mass="15950">KTVSSSLDVTKNSSFAGKNRVQDTPTPAGSHHVNLGFRSFLLAKRLRGHIALLCLARKLSDPWRFSRQFEKLLDIHDSMSKCAASAAPTSSATQKLARHRDILHEYIYLGVSKDKKELYINSKMEHADELLTSVRDDIDDVL</sequence>
<proteinExistence type="predicted"/>
<evidence type="ECO:0000313" key="3">
    <source>
        <dbReference type="Proteomes" id="UP000712600"/>
    </source>
</evidence>